<dbReference type="PRINTS" id="PR01790">
    <property type="entry name" value="SMP30FAMILY"/>
</dbReference>
<name>A0A399F3A8_9DEIN</name>
<feature type="active site" description="Proton donor/acceptor" evidence="2">
    <location>
        <position position="229"/>
    </location>
</feature>
<keyword evidence="3" id="KW-0479">Metal-binding</keyword>
<reference evidence="5 6" key="1">
    <citation type="submission" date="2018-08" db="EMBL/GenBank/DDBJ databases">
        <title>Meiothermus granaticius genome AF-68 sequencing project.</title>
        <authorList>
            <person name="Da Costa M.S."/>
            <person name="Albuquerque L."/>
            <person name="Raposo P."/>
            <person name="Froufe H.J.C."/>
            <person name="Barroso C.S."/>
            <person name="Egas C."/>
        </authorList>
    </citation>
    <scope>NUCLEOTIDE SEQUENCE [LARGE SCALE GENOMIC DNA]</scope>
    <source>
        <strain evidence="5 6">AF-68</strain>
    </source>
</reference>
<keyword evidence="1 5" id="KW-0378">Hydrolase</keyword>
<feature type="domain" description="SMP-30/Gluconolactonase/LRE-like region" evidence="4">
    <location>
        <begin position="30"/>
        <end position="284"/>
    </location>
</feature>
<feature type="binding site" evidence="3">
    <location>
        <position position="118"/>
    </location>
    <ligand>
        <name>substrate</name>
    </ligand>
</feature>
<evidence type="ECO:0000259" key="4">
    <source>
        <dbReference type="Pfam" id="PF08450"/>
    </source>
</evidence>
<dbReference type="InterPro" id="IPR005511">
    <property type="entry name" value="SMP-30"/>
</dbReference>
<evidence type="ECO:0000256" key="2">
    <source>
        <dbReference type="PIRSR" id="PIRSR605511-1"/>
    </source>
</evidence>
<proteinExistence type="predicted"/>
<dbReference type="InterPro" id="IPR051262">
    <property type="entry name" value="SMP-30/CGR1_Lactonase"/>
</dbReference>
<keyword evidence="3" id="KW-0862">Zinc</keyword>
<dbReference type="Gene3D" id="2.120.10.30">
    <property type="entry name" value="TolB, C-terminal domain"/>
    <property type="match status" value="1"/>
</dbReference>
<dbReference type="GO" id="GO:0046872">
    <property type="term" value="F:metal ion binding"/>
    <property type="evidence" value="ECO:0007669"/>
    <property type="project" value="UniProtKB-KW"/>
</dbReference>
<dbReference type="EC" id="3.1.1.17" evidence="5"/>
<dbReference type="GO" id="GO:0004341">
    <property type="term" value="F:gluconolactonase activity"/>
    <property type="evidence" value="ECO:0007669"/>
    <property type="project" value="UniProtKB-EC"/>
</dbReference>
<comment type="cofactor">
    <cofactor evidence="3">
        <name>Zn(2+)</name>
        <dbReference type="ChEBI" id="CHEBI:29105"/>
    </cofactor>
    <text evidence="3">Binds 1 divalent metal cation per subunit.</text>
</comment>
<evidence type="ECO:0000313" key="5">
    <source>
        <dbReference type="EMBL" id="RIH91227.1"/>
    </source>
</evidence>
<dbReference type="InterPro" id="IPR011042">
    <property type="entry name" value="6-blade_b-propeller_TolB-like"/>
</dbReference>
<feature type="binding site" evidence="3">
    <location>
        <position position="229"/>
    </location>
    <ligand>
        <name>a divalent metal cation</name>
        <dbReference type="ChEBI" id="CHEBI:60240"/>
    </ligand>
</feature>
<sequence length="300" mass="33410">MEGVEVYDERFRALLRPDSRLLRLAGGATWSEGPVYFAEDDAVIWSDIPGNRLLRYSAREGLQEYLNPSHFQNGHYRDLQGRLIACSHGKRCVERLEPDGRWTLLADRYQGRRLNSPNDVVVRSDGTVWFTDPPYGLIQPNEGYGGTQEQEGCYVYRLEPETGALEAVITEMVKPNGLAFSPDEQILYVSETGASHDPSVPSEIRAYDVVEGRCIHGRTFALIEPGLPDGFRLDVHGYLFTSSGDSVQVYDPQGVRLGKILVPETVANLTFGGPEKNCLYITATTSLYAIHLATQGLQKP</sequence>
<dbReference type="SUPFAM" id="SSF63829">
    <property type="entry name" value="Calcium-dependent phosphotriesterase"/>
    <property type="match status" value="1"/>
</dbReference>
<dbReference type="Proteomes" id="UP000266178">
    <property type="component" value="Unassembled WGS sequence"/>
</dbReference>
<evidence type="ECO:0000313" key="6">
    <source>
        <dbReference type="Proteomes" id="UP000266178"/>
    </source>
</evidence>
<dbReference type="InterPro" id="IPR013658">
    <property type="entry name" value="SGL"/>
</dbReference>
<dbReference type="OrthoDB" id="2633250at2"/>
<evidence type="ECO:0000256" key="1">
    <source>
        <dbReference type="ARBA" id="ARBA00022801"/>
    </source>
</evidence>
<dbReference type="Pfam" id="PF08450">
    <property type="entry name" value="SGL"/>
    <property type="match status" value="1"/>
</dbReference>
<keyword evidence="6" id="KW-1185">Reference proteome</keyword>
<feature type="binding site" evidence="3">
    <location>
        <position position="142"/>
    </location>
    <ligand>
        <name>substrate</name>
    </ligand>
</feature>
<dbReference type="PANTHER" id="PTHR47572:SF4">
    <property type="entry name" value="LACTONASE DRP35"/>
    <property type="match status" value="1"/>
</dbReference>
<gene>
    <name evidence="5" type="primary">gnl</name>
    <name evidence="5" type="ORF">Mgrana_02884</name>
</gene>
<dbReference type="AlphaFoldDB" id="A0A399F3A8"/>
<dbReference type="PANTHER" id="PTHR47572">
    <property type="entry name" value="LIPOPROTEIN-RELATED"/>
    <property type="match status" value="1"/>
</dbReference>
<feature type="binding site" evidence="3">
    <location>
        <position position="176"/>
    </location>
    <ligand>
        <name>a divalent metal cation</name>
        <dbReference type="ChEBI" id="CHEBI:60240"/>
    </ligand>
</feature>
<dbReference type="EMBL" id="QWLB01000052">
    <property type="protein sequence ID" value="RIH91227.1"/>
    <property type="molecule type" value="Genomic_DNA"/>
</dbReference>
<organism evidence="5 6">
    <name type="scientific">Meiothermus granaticius NBRC 107808</name>
    <dbReference type="NCBI Taxonomy" id="1227551"/>
    <lineage>
        <taxon>Bacteria</taxon>
        <taxon>Thermotogati</taxon>
        <taxon>Deinococcota</taxon>
        <taxon>Deinococci</taxon>
        <taxon>Thermales</taxon>
        <taxon>Thermaceae</taxon>
        <taxon>Meiothermus</taxon>
    </lineage>
</organism>
<dbReference type="RefSeq" id="WP_119358322.1">
    <property type="nucleotide sequence ID" value="NZ_BJXM01000008.1"/>
</dbReference>
<accession>A0A399F3A8</accession>
<evidence type="ECO:0000256" key="3">
    <source>
        <dbReference type="PIRSR" id="PIRSR605511-2"/>
    </source>
</evidence>
<comment type="caution">
    <text evidence="5">The sequence shown here is derived from an EMBL/GenBank/DDBJ whole genome shotgun (WGS) entry which is preliminary data.</text>
</comment>
<protein>
    <submittedName>
        <fullName evidence="5">Gluconolactonase</fullName>
        <ecNumber evidence="5">3.1.1.17</ecNumber>
    </submittedName>
</protein>
<feature type="binding site" evidence="3">
    <location>
        <position position="32"/>
    </location>
    <ligand>
        <name>a divalent metal cation</name>
        <dbReference type="ChEBI" id="CHEBI:60240"/>
    </ligand>
</feature>